<organism evidence="1">
    <name type="scientific">mine drainage metagenome</name>
    <dbReference type="NCBI Taxonomy" id="410659"/>
    <lineage>
        <taxon>unclassified sequences</taxon>
        <taxon>metagenomes</taxon>
        <taxon>ecological metagenomes</taxon>
    </lineage>
</organism>
<proteinExistence type="predicted"/>
<dbReference type="AlphaFoldDB" id="E6QTC7"/>
<accession>E6QTC7</accession>
<name>E6QTC7_9ZZZZ</name>
<dbReference type="EMBL" id="CABR01000085">
    <property type="protein sequence ID" value="CBI10499.1"/>
    <property type="molecule type" value="Genomic_DNA"/>
</dbReference>
<gene>
    <name evidence="1" type="ORF">CARN7_1280</name>
</gene>
<sequence>MRFTRAALVDHADFDDDDTGFTLNTLPPVLKLMTHDQGEASWGKSDTQIPIQLGRYELPRRSEEAYIYRLTHSLAQSLIAHAQTQTLQPSKLVLNYLTYGSKVSVIEELRGQSGILMVQKLQVRSLGATEEHVLTAAIDVSGRVHDQDVTERLLNIPGYAEALPRLHGDVSRAYLSNEPAVDEQSALDFATANVAVPAQLEQEISRQRMLILNDLDTRNLGFFAQESEKLDAWADDLKLGLEREIRELDRQIKETRTKSKSAATLAEKLAAQKAQRDLETQRDRKRRELFQRQDEIQIKRDNLIDELENQLHQQIHTQTLFVCEWRLQ</sequence>
<comment type="caution">
    <text evidence="1">The sequence shown here is derived from an EMBL/GenBank/DDBJ whole genome shotgun (WGS) entry which is preliminary data.</text>
</comment>
<evidence type="ECO:0000313" key="1">
    <source>
        <dbReference type="EMBL" id="CBI10499.1"/>
    </source>
</evidence>
<protein>
    <submittedName>
        <fullName evidence="1">Uncharacterized protein</fullName>
    </submittedName>
</protein>
<reference evidence="1" key="1">
    <citation type="submission" date="2009-10" db="EMBL/GenBank/DDBJ databases">
        <title>Diversity of trophic interactions inside an arsenic-rich microbial ecosystem.</title>
        <authorList>
            <person name="Bertin P.N."/>
            <person name="Heinrich-Salmeron A."/>
            <person name="Pelletier E."/>
            <person name="Goulhen-Chollet F."/>
            <person name="Arsene-Ploetze F."/>
            <person name="Gallien S."/>
            <person name="Calteau A."/>
            <person name="Vallenet D."/>
            <person name="Casiot C."/>
            <person name="Chane-Woon-Ming B."/>
            <person name="Giloteaux L."/>
            <person name="Barakat M."/>
            <person name="Bonnefoy V."/>
            <person name="Bruneel O."/>
            <person name="Chandler M."/>
            <person name="Cleiss J."/>
            <person name="Duran R."/>
            <person name="Elbaz-Poulichet F."/>
            <person name="Fonknechten N."/>
            <person name="Lauga B."/>
            <person name="Mornico D."/>
            <person name="Ortet P."/>
            <person name="Schaeffer C."/>
            <person name="Siguier P."/>
            <person name="Alexander Thil Smith A."/>
            <person name="Van Dorsselaer A."/>
            <person name="Weissenbach J."/>
            <person name="Medigue C."/>
            <person name="Le Paslier D."/>
        </authorList>
    </citation>
    <scope>NUCLEOTIDE SEQUENCE</scope>
</reference>